<dbReference type="Proteomes" id="UP000778797">
    <property type="component" value="Unassembled WGS sequence"/>
</dbReference>
<dbReference type="RefSeq" id="WP_227476268.1">
    <property type="nucleotide sequence ID" value="NZ_JAFMPT010000004.1"/>
</dbReference>
<evidence type="ECO:0000256" key="2">
    <source>
        <dbReference type="SAM" id="SignalP"/>
    </source>
</evidence>
<dbReference type="NCBIfam" id="TIGR01200">
    <property type="entry name" value="GLPGLI"/>
    <property type="match status" value="1"/>
</dbReference>
<reference evidence="4" key="1">
    <citation type="submission" date="2021-03" db="EMBL/GenBank/DDBJ databases">
        <title>Genome of Cognatishimia sp. F0-27.</title>
        <authorList>
            <person name="Ping X."/>
        </authorList>
    </citation>
    <scope>NUCLEOTIDE SEQUENCE [LARGE SCALE GENOMIC DNA]</scope>
    <source>
        <strain evidence="4">E313</strain>
    </source>
</reference>
<evidence type="ECO:0000313" key="4">
    <source>
        <dbReference type="Proteomes" id="UP000778797"/>
    </source>
</evidence>
<accession>A0ABS8EKR7</accession>
<organism evidence="3 4">
    <name type="scientific">Winogradskyella immobilis</name>
    <dbReference type="NCBI Taxonomy" id="2816852"/>
    <lineage>
        <taxon>Bacteria</taxon>
        <taxon>Pseudomonadati</taxon>
        <taxon>Bacteroidota</taxon>
        <taxon>Flavobacteriia</taxon>
        <taxon>Flavobacteriales</taxon>
        <taxon>Flavobacteriaceae</taxon>
        <taxon>Winogradskyella</taxon>
    </lineage>
</organism>
<keyword evidence="4" id="KW-1185">Reference proteome</keyword>
<evidence type="ECO:0000256" key="1">
    <source>
        <dbReference type="SAM" id="MobiDB-lite"/>
    </source>
</evidence>
<comment type="caution">
    <text evidence="3">The sequence shown here is derived from an EMBL/GenBank/DDBJ whole genome shotgun (WGS) entry which is preliminary data.</text>
</comment>
<dbReference type="EMBL" id="JAFMPT010000004">
    <property type="protein sequence ID" value="MCC1483820.1"/>
    <property type="molecule type" value="Genomic_DNA"/>
</dbReference>
<protein>
    <submittedName>
        <fullName evidence="3">GLPGLI family protein</fullName>
    </submittedName>
</protein>
<reference evidence="4" key="2">
    <citation type="submission" date="2023-07" db="EMBL/GenBank/DDBJ databases">
        <title>Genome of Winogradskyella sp. E313.</title>
        <authorList>
            <person name="Zhou Y."/>
        </authorList>
    </citation>
    <scope>NUCLEOTIDE SEQUENCE [LARGE SCALE GENOMIC DNA]</scope>
    <source>
        <strain evidence="4">E313</strain>
    </source>
</reference>
<dbReference type="Pfam" id="PF09697">
    <property type="entry name" value="Porph_ging"/>
    <property type="match status" value="1"/>
</dbReference>
<keyword evidence="2" id="KW-0732">Signal</keyword>
<name>A0ABS8EKR7_9FLAO</name>
<evidence type="ECO:0000313" key="3">
    <source>
        <dbReference type="EMBL" id="MCC1483820.1"/>
    </source>
</evidence>
<sequence length="291" mass="32348">MKSFFSKLSILVVTLLFSLNVNAQGFQGKAHYISKTTIDLNQFGGGRQLSEAQKKQAEARMKQFLEKTYVLSFNQEESIFKEDEKLGAPTAGGGRGFGGGFASSLASGPEYKNLKTKSYIQDQEFFGKKFLIKQSMEPLQWKMTGESKTIGQYTAFKATATKVSTDVDFTSMFRRGRNGRSEDKSEEEEEEDQQKTVEVIAWYTPQVAVSQGPGEYWGLPGLILEVSAGNITMICNKIVINPEEKIKIVAPTKGDEVTKEEYNKIVTKKMEEFSNSRGRGGNRGGGGRRGF</sequence>
<dbReference type="InterPro" id="IPR005901">
    <property type="entry name" value="GLPGLI"/>
</dbReference>
<feature type="region of interest" description="Disordered" evidence="1">
    <location>
        <begin position="174"/>
        <end position="194"/>
    </location>
</feature>
<gene>
    <name evidence="3" type="ORF">J1C55_04390</name>
</gene>
<feature type="chain" id="PRO_5047292092" evidence="2">
    <location>
        <begin position="24"/>
        <end position="291"/>
    </location>
</feature>
<feature type="signal peptide" evidence="2">
    <location>
        <begin position="1"/>
        <end position="23"/>
    </location>
</feature>
<proteinExistence type="predicted"/>